<evidence type="ECO:0000313" key="2">
    <source>
        <dbReference type="Proteomes" id="UP000186102"/>
    </source>
</evidence>
<dbReference type="EMBL" id="MLBF01000013">
    <property type="protein sequence ID" value="OLN31922.1"/>
    <property type="molecule type" value="Genomic_DNA"/>
</dbReference>
<gene>
    <name evidence="1" type="ORF">DSOL_2217</name>
</gene>
<protein>
    <submittedName>
        <fullName evidence="1">Uncharacterized protein</fullName>
    </submittedName>
</protein>
<sequence length="40" mass="4662">MSVVHIDLVSGLTFTPVELILEIDMLNSFFRLMFFYLVPL</sequence>
<accession>A0A1Q8QX55</accession>
<keyword evidence="2" id="KW-1185">Reference proteome</keyword>
<reference evidence="1 2" key="1">
    <citation type="submission" date="2016-09" db="EMBL/GenBank/DDBJ databases">
        <title>Complete genome of Desulfosporosinus sp. OL.</title>
        <authorList>
            <person name="Mardanov A."/>
            <person name="Beletsky A."/>
            <person name="Panova A."/>
            <person name="Karnachuk O."/>
            <person name="Ravin N."/>
        </authorList>
    </citation>
    <scope>NUCLEOTIDE SEQUENCE [LARGE SCALE GENOMIC DNA]</scope>
    <source>
        <strain evidence="1 2">OL</strain>
    </source>
</reference>
<dbReference type="Proteomes" id="UP000186102">
    <property type="component" value="Unassembled WGS sequence"/>
</dbReference>
<dbReference type="AlphaFoldDB" id="A0A1Q8QX55"/>
<organism evidence="1 2">
    <name type="scientific">Desulfosporosinus metallidurans</name>
    <dbReference type="NCBI Taxonomy" id="1888891"/>
    <lineage>
        <taxon>Bacteria</taxon>
        <taxon>Bacillati</taxon>
        <taxon>Bacillota</taxon>
        <taxon>Clostridia</taxon>
        <taxon>Eubacteriales</taxon>
        <taxon>Desulfitobacteriaceae</taxon>
        <taxon>Desulfosporosinus</taxon>
    </lineage>
</organism>
<proteinExistence type="predicted"/>
<name>A0A1Q8QX55_9FIRM</name>
<evidence type="ECO:0000313" key="1">
    <source>
        <dbReference type="EMBL" id="OLN31922.1"/>
    </source>
</evidence>
<comment type="caution">
    <text evidence="1">The sequence shown here is derived from an EMBL/GenBank/DDBJ whole genome shotgun (WGS) entry which is preliminary data.</text>
</comment>